<dbReference type="Proteomes" id="UP000823941">
    <property type="component" value="Chromosome 10"/>
</dbReference>
<dbReference type="EMBL" id="JAHIBW010000010">
    <property type="protein sequence ID" value="KAG7307629.1"/>
    <property type="molecule type" value="Genomic_DNA"/>
</dbReference>
<reference evidence="2 3" key="1">
    <citation type="submission" date="2021-06" db="EMBL/GenBank/DDBJ databases">
        <title>A haploid diamondback moth (Plutella xylostella L.) genome assembly resolves 31 chromosomes and identifies a diamide resistance mutation.</title>
        <authorList>
            <person name="Ward C.M."/>
            <person name="Perry K.D."/>
            <person name="Baker G."/>
            <person name="Powis K."/>
            <person name="Heckel D.G."/>
            <person name="Baxter S.W."/>
        </authorList>
    </citation>
    <scope>NUCLEOTIDE SEQUENCE [LARGE SCALE GENOMIC DNA]</scope>
    <source>
        <strain evidence="2 3">LV</strain>
        <tissue evidence="2">Single pupa</tissue>
    </source>
</reference>
<feature type="compositionally biased region" description="Polar residues" evidence="1">
    <location>
        <begin position="124"/>
        <end position="141"/>
    </location>
</feature>
<evidence type="ECO:0000313" key="3">
    <source>
        <dbReference type="Proteomes" id="UP000823941"/>
    </source>
</evidence>
<sequence length="189" mass="20480">MLSGPVTAAVTAPSVTPARRRRRRASVQEFSGRQRPRLDYCLQFHHIIHTAAASHINGRSKVEYCIRASPARGGNALAECGPLWAAAALTHAARAARALPAAPSPRCPLHRPPADSPPRWEVRSCTNSQEPQNKTFPSLTANYRRPINPRTQSRSPDDAPRGGGGGGGGGRSRDSLHIYLQVELSCYYV</sequence>
<evidence type="ECO:0000313" key="2">
    <source>
        <dbReference type="EMBL" id="KAG7307629.1"/>
    </source>
</evidence>
<feature type="compositionally biased region" description="Gly residues" evidence="1">
    <location>
        <begin position="161"/>
        <end position="170"/>
    </location>
</feature>
<evidence type="ECO:0000256" key="1">
    <source>
        <dbReference type="SAM" id="MobiDB-lite"/>
    </source>
</evidence>
<feature type="compositionally biased region" description="Low complexity" evidence="1">
    <location>
        <begin position="1"/>
        <end position="17"/>
    </location>
</feature>
<feature type="compositionally biased region" description="Pro residues" evidence="1">
    <location>
        <begin position="102"/>
        <end position="116"/>
    </location>
</feature>
<protein>
    <submittedName>
        <fullName evidence="2">Uncharacterized protein</fullName>
    </submittedName>
</protein>
<name>A0ABQ7QRF6_PLUXY</name>
<gene>
    <name evidence="2" type="ORF">JYU34_007850</name>
</gene>
<feature type="region of interest" description="Disordered" evidence="1">
    <location>
        <begin position="101"/>
        <end position="173"/>
    </location>
</feature>
<keyword evidence="3" id="KW-1185">Reference proteome</keyword>
<comment type="caution">
    <text evidence="2">The sequence shown here is derived from an EMBL/GenBank/DDBJ whole genome shotgun (WGS) entry which is preliminary data.</text>
</comment>
<accession>A0ABQ7QRF6</accession>
<organism evidence="2 3">
    <name type="scientific">Plutella xylostella</name>
    <name type="common">Diamondback moth</name>
    <name type="synonym">Plutella maculipennis</name>
    <dbReference type="NCBI Taxonomy" id="51655"/>
    <lineage>
        <taxon>Eukaryota</taxon>
        <taxon>Metazoa</taxon>
        <taxon>Ecdysozoa</taxon>
        <taxon>Arthropoda</taxon>
        <taxon>Hexapoda</taxon>
        <taxon>Insecta</taxon>
        <taxon>Pterygota</taxon>
        <taxon>Neoptera</taxon>
        <taxon>Endopterygota</taxon>
        <taxon>Lepidoptera</taxon>
        <taxon>Glossata</taxon>
        <taxon>Ditrysia</taxon>
        <taxon>Yponomeutoidea</taxon>
        <taxon>Plutellidae</taxon>
        <taxon>Plutella</taxon>
    </lineage>
</organism>
<proteinExistence type="predicted"/>
<feature type="region of interest" description="Disordered" evidence="1">
    <location>
        <begin position="1"/>
        <end position="31"/>
    </location>
</feature>